<reference evidence="2 3" key="1">
    <citation type="submission" date="2016-08" db="EMBL/GenBank/DDBJ databases">
        <title>A Parts List for Fungal Cellulosomes Revealed by Comparative Genomics.</title>
        <authorList>
            <consortium name="DOE Joint Genome Institute"/>
            <person name="Haitjema C.H."/>
            <person name="Gilmore S.P."/>
            <person name="Henske J.K."/>
            <person name="Solomon K.V."/>
            <person name="De Groot R."/>
            <person name="Kuo A."/>
            <person name="Mondo S.J."/>
            <person name="Salamov A.A."/>
            <person name="Labutti K."/>
            <person name="Zhao Z."/>
            <person name="Chiniquy J."/>
            <person name="Barry K."/>
            <person name="Brewer H.M."/>
            <person name="Purvine S.O."/>
            <person name="Wright A.T."/>
            <person name="Boxma B."/>
            <person name="Van Alen T."/>
            <person name="Hackstein J.H."/>
            <person name="Baker S.E."/>
            <person name="Grigoriev I.V."/>
            <person name="O'Malley M.A."/>
        </authorList>
    </citation>
    <scope>NUCLEOTIDE SEQUENCE [LARGE SCALE GENOMIC DNA]</scope>
    <source>
        <strain evidence="2 3">S4</strain>
    </source>
</reference>
<dbReference type="EMBL" id="MCFG01000404">
    <property type="protein sequence ID" value="ORX71059.1"/>
    <property type="molecule type" value="Genomic_DNA"/>
</dbReference>
<organism evidence="2 3">
    <name type="scientific">Anaeromyces robustus</name>
    <dbReference type="NCBI Taxonomy" id="1754192"/>
    <lineage>
        <taxon>Eukaryota</taxon>
        <taxon>Fungi</taxon>
        <taxon>Fungi incertae sedis</taxon>
        <taxon>Chytridiomycota</taxon>
        <taxon>Chytridiomycota incertae sedis</taxon>
        <taxon>Neocallimastigomycetes</taxon>
        <taxon>Neocallimastigales</taxon>
        <taxon>Neocallimastigaceae</taxon>
        <taxon>Anaeromyces</taxon>
    </lineage>
</organism>
<evidence type="ECO:0000313" key="3">
    <source>
        <dbReference type="Proteomes" id="UP000193944"/>
    </source>
</evidence>
<feature type="chain" id="PRO_5013050492" evidence="1">
    <location>
        <begin position="19"/>
        <end position="1172"/>
    </location>
</feature>
<feature type="signal peptide" evidence="1">
    <location>
        <begin position="1"/>
        <end position="18"/>
    </location>
</feature>
<accession>A0A1Y1WBY6</accession>
<keyword evidence="3" id="KW-1185">Reference proteome</keyword>
<evidence type="ECO:0000256" key="1">
    <source>
        <dbReference type="SAM" id="SignalP"/>
    </source>
</evidence>
<protein>
    <submittedName>
        <fullName evidence="2">Uncharacterized protein</fullName>
    </submittedName>
</protein>
<evidence type="ECO:0000313" key="2">
    <source>
        <dbReference type="EMBL" id="ORX71059.1"/>
    </source>
</evidence>
<keyword evidence="1" id="KW-0732">Signal</keyword>
<name>A0A1Y1WBY6_9FUNG</name>
<sequence>MNWKFLVLFFTYIIIVYCEYIDYAVEELAALVLSAGNEDGSIAKEAIPYVESESDVKTRPILIDVTDIETGGVYLDIQEIIPSLRGLEGDELEKKFKELYDLATVVFNTFMDPDTEEQDRPGNINTYDVLRDIITTKDKSESIGLCNNNVKTRIIFVPNDSDITMMKHFIYNAEKSDFINIDINDFDKLSKDITSSWKSGEFPLISEEFSKAITIKCILEWSCRKNFIVEEDSNYDVIEYLDNIAFNIIETTDENGHLHYTLILINDNKNLIYNAFTLEYDGKKYTTDEKFPPKYIDYGYISYNVGGYHITLNEETNNIERDGIRLISACGISFVNQDENTNKQQFLTPKDYTIDGNDNAVEGILLTANFANERVFKSFNKGENEANIICDRYDRTYATLKMMSKRFIEKRLNFKNSDSLTSKQLLDLNAIYQLMAIKDIFIDPLNYYQNGMLHYSNNHYLQYMNQMADFEESRYLASYTQSKSNILLGSEASGLKNFAAPVTAYDLNGSYEKANQNITNYIKMLSKRSFQYIGLEKRESEETTLINNWIALAQKYEQIYTELKTMDYYVSVNFLTYFYEALKEFSNRFSNGSLKSRTIDQSKLLTLETYFNGCLRIHGEVFGLDSLMDENGRYLFRNLPHINIEASKNLKLLTNLYESTLTDILRMIDDSTSTTFINTSFRYQSDSEEGLYKRGENNSKNIEINEDQIINEINDIDHNNLAIDERLWDIILDVREIVNAIEIHNNDERTPINGSGAFIKLYRALIEKYKEAYPYDTEVSGMNTDKRENEPDTKLTLESILDKIDENDDLYNYILNDISSTNYLRQIFTYIRLELTDMYNTKEDIDGDTYKKLKDLGDKLDIKLDKYIDYPSHKGHEEEGEHLLEAVTNYNELIVYLYSNGIIDYTIKPLDPLDPEDFLEQMEYIRVYNLIEGISKIMRTNPEIFKLDEDKNTEFQNYLETNSNIAFYRYFNENTKVVEPSASDYSKILGEEVESIGHGLSIIIEKINPEQCIGIEKTIALKKKIIRSQTPLSRYQEEIDDYENLYRELILKLNNKIVDTKYYEDHNASNYRTFINFLRNVQVYDINVNIDNAKNGEDDYFDYSSVYSDQNGNTILNSEKALFEALSKDMDKFFSNDEYFEAIAKYNTTFDPNVDYLSRVENLIDELSKYYP</sequence>
<proteinExistence type="predicted"/>
<reference evidence="2 3" key="2">
    <citation type="submission" date="2016-08" db="EMBL/GenBank/DDBJ databases">
        <title>Pervasive Adenine N6-methylation of Active Genes in Fungi.</title>
        <authorList>
            <consortium name="DOE Joint Genome Institute"/>
            <person name="Mondo S.J."/>
            <person name="Dannebaum R.O."/>
            <person name="Kuo R.C."/>
            <person name="Labutti K."/>
            <person name="Haridas S."/>
            <person name="Kuo A."/>
            <person name="Salamov A."/>
            <person name="Ahrendt S.R."/>
            <person name="Lipzen A."/>
            <person name="Sullivan W."/>
            <person name="Andreopoulos W.B."/>
            <person name="Clum A."/>
            <person name="Lindquist E."/>
            <person name="Daum C."/>
            <person name="Ramamoorthy G.K."/>
            <person name="Gryganskyi A."/>
            <person name="Culley D."/>
            <person name="Magnuson J.K."/>
            <person name="James T.Y."/>
            <person name="O'Malley M.A."/>
            <person name="Stajich J.E."/>
            <person name="Spatafora J.W."/>
            <person name="Visel A."/>
            <person name="Grigoriev I.V."/>
        </authorList>
    </citation>
    <scope>NUCLEOTIDE SEQUENCE [LARGE SCALE GENOMIC DNA]</scope>
    <source>
        <strain evidence="2 3">S4</strain>
    </source>
</reference>
<comment type="caution">
    <text evidence="2">The sequence shown here is derived from an EMBL/GenBank/DDBJ whole genome shotgun (WGS) entry which is preliminary data.</text>
</comment>
<dbReference type="AlphaFoldDB" id="A0A1Y1WBY6"/>
<gene>
    <name evidence="2" type="ORF">BCR32DRAFT_285871</name>
</gene>
<dbReference type="Proteomes" id="UP000193944">
    <property type="component" value="Unassembled WGS sequence"/>
</dbReference>